<dbReference type="InterPro" id="IPR013882">
    <property type="entry name" value="Ctp1_C"/>
</dbReference>
<keyword evidence="3" id="KW-0539">Nucleus</keyword>
<evidence type="ECO:0000256" key="4">
    <source>
        <dbReference type="SAM" id="Coils"/>
    </source>
</evidence>
<dbReference type="EMBL" id="JAQGDS010000012">
    <property type="protein sequence ID" value="KAJ6256553.1"/>
    <property type="molecule type" value="Genomic_DNA"/>
</dbReference>
<evidence type="ECO:0000256" key="2">
    <source>
        <dbReference type="ARBA" id="ARBA00022763"/>
    </source>
</evidence>
<dbReference type="AlphaFoldDB" id="A0AAD6NH93"/>
<organism evidence="7 8">
    <name type="scientific">Drechslerella dactyloides</name>
    <name type="common">Nematode-trapping fungus</name>
    <name type="synonym">Arthrobotrys dactyloides</name>
    <dbReference type="NCBI Taxonomy" id="74499"/>
    <lineage>
        <taxon>Eukaryota</taxon>
        <taxon>Fungi</taxon>
        <taxon>Dikarya</taxon>
        <taxon>Ascomycota</taxon>
        <taxon>Pezizomycotina</taxon>
        <taxon>Orbiliomycetes</taxon>
        <taxon>Orbiliales</taxon>
        <taxon>Orbiliaceae</taxon>
        <taxon>Drechslerella</taxon>
    </lineage>
</organism>
<comment type="caution">
    <text evidence="7">The sequence shown here is derived from an EMBL/GenBank/DDBJ whole genome shotgun (WGS) entry which is preliminary data.</text>
</comment>
<dbReference type="GO" id="GO:0006281">
    <property type="term" value="P:DNA repair"/>
    <property type="evidence" value="ECO:0007669"/>
    <property type="project" value="InterPro"/>
</dbReference>
<feature type="compositionally biased region" description="Basic and acidic residues" evidence="5">
    <location>
        <begin position="560"/>
        <end position="571"/>
    </location>
</feature>
<evidence type="ECO:0000256" key="3">
    <source>
        <dbReference type="ARBA" id="ARBA00023242"/>
    </source>
</evidence>
<evidence type="ECO:0000313" key="7">
    <source>
        <dbReference type="EMBL" id="KAJ6256553.1"/>
    </source>
</evidence>
<accession>A0AAD6NH93</accession>
<dbReference type="Pfam" id="PF08573">
    <property type="entry name" value="SAE2"/>
    <property type="match status" value="1"/>
</dbReference>
<feature type="domain" description="DNA endonuclease activator Ctp1 C-terminal" evidence="6">
    <location>
        <begin position="647"/>
        <end position="756"/>
    </location>
</feature>
<feature type="compositionally biased region" description="Basic and acidic residues" evidence="5">
    <location>
        <begin position="585"/>
        <end position="605"/>
    </location>
</feature>
<feature type="region of interest" description="Disordered" evidence="5">
    <location>
        <begin position="51"/>
        <end position="94"/>
    </location>
</feature>
<proteinExistence type="predicted"/>
<feature type="compositionally biased region" description="Acidic residues" evidence="5">
    <location>
        <begin position="308"/>
        <end position="319"/>
    </location>
</feature>
<feature type="compositionally biased region" description="Low complexity" evidence="5">
    <location>
        <begin position="255"/>
        <end position="269"/>
    </location>
</feature>
<evidence type="ECO:0000259" key="6">
    <source>
        <dbReference type="Pfam" id="PF08573"/>
    </source>
</evidence>
<comment type="subcellular location">
    <subcellularLocation>
        <location evidence="1">Nucleus</location>
    </subcellularLocation>
</comment>
<keyword evidence="4" id="KW-0175">Coiled coil</keyword>
<keyword evidence="8" id="KW-1185">Reference proteome</keyword>
<evidence type="ECO:0000256" key="1">
    <source>
        <dbReference type="ARBA" id="ARBA00004123"/>
    </source>
</evidence>
<gene>
    <name evidence="7" type="ORF">Dda_8416</name>
</gene>
<protein>
    <recommendedName>
        <fullName evidence="6">DNA endonuclease activator Ctp1 C-terminal domain-containing protein</fullName>
    </recommendedName>
</protein>
<sequence length="790" mass="88626">MASTAPATETLPPIADSIKKQFDALTQEVQRAMQRLSSLSEVLDQREHALGVQAAEIKRQTEDVKTEHRDRDTAGAEKPSEDKPPHSTPPHTHVIDGECYIKKADYDTLLELLAGTKDQCNKAMFADEQKDAALRAAQRESELREEKFRRQSRELDMEKSKVSTYEKKLDKQRDLFHLFRQSIEKIKKKNRQAKRGHEVRCEKEAQWMREVLAAGTITASDFDRLPPRGSWPDFDTALTRLAESTITYMRRDRGLSLPTPGLTPPISSTADGPVEKHTPSLFEISPSAQEGKEDARPGSSTASGSTFDDPDATSDEEPESALVKFSPTSRAILRQPGAETLAVLHPGMYQPSQDTDGAVSQMGTKEQPVFIKREVPSQLDSYSKYGYNRLVVGDEETLDLDKVSPGRHALQNQADGNVATADPETTEDSDGRVVSPRPSSPIRDLSRPVTPVKAEPGNSPARSHRSPLQEIPQPNLRRPSEDGKKPDGSPVLFGPKPARHEDFSVRPSGGKKLASLLAKQTQDDKLPPVGLFKHVTPNPDSKKPRDAAAPKGKRSVVSIKSEKISIRERNIPTKQVGMFKVPATIKREAPGRQEPTPSKEKRQLEDVGLPTRPKKARTKAPINQNSDPFAISRYRINPDKNDGVDYAFTEVVRDKSKKACLPTCVKTCCKDLAAGVFEEMWQPPEAFKAPKFSAQDSSQPDEEEEVLMQQNPDYKQWKHTIRKTEQALKYGRHKAQHERAEEVKHFWTSEFLNTQQLEEQNADSERRYREKAFKIHDDAKRGGIYERRLD</sequence>
<feature type="compositionally biased region" description="Basic and acidic residues" evidence="5">
    <location>
        <begin position="56"/>
        <end position="85"/>
    </location>
</feature>
<dbReference type="GO" id="GO:0005634">
    <property type="term" value="C:nucleus"/>
    <property type="evidence" value="ECO:0007669"/>
    <property type="project" value="UniProtKB-SubCell"/>
</dbReference>
<evidence type="ECO:0000256" key="5">
    <source>
        <dbReference type="SAM" id="MobiDB-lite"/>
    </source>
</evidence>
<evidence type="ECO:0000313" key="8">
    <source>
        <dbReference type="Proteomes" id="UP001221413"/>
    </source>
</evidence>
<feature type="region of interest" description="Disordered" evidence="5">
    <location>
        <begin position="402"/>
        <end position="636"/>
    </location>
</feature>
<feature type="coiled-coil region" evidence="4">
    <location>
        <begin position="15"/>
        <end position="42"/>
    </location>
</feature>
<reference evidence="7" key="1">
    <citation type="submission" date="2023-01" db="EMBL/GenBank/DDBJ databases">
        <title>The chitinases involved in constricting ring structure development in the nematode-trapping fungus Drechslerella dactyloides.</title>
        <authorList>
            <person name="Wang R."/>
            <person name="Zhang L."/>
            <person name="Tang P."/>
            <person name="Li S."/>
            <person name="Liang L."/>
        </authorList>
    </citation>
    <scope>NUCLEOTIDE SEQUENCE</scope>
    <source>
        <strain evidence="7">YMF1.00031</strain>
    </source>
</reference>
<feature type="region of interest" description="Disordered" evidence="5">
    <location>
        <begin position="252"/>
        <end position="365"/>
    </location>
</feature>
<feature type="compositionally biased region" description="Basic and acidic residues" evidence="5">
    <location>
        <begin position="478"/>
        <end position="487"/>
    </location>
</feature>
<dbReference type="Proteomes" id="UP001221413">
    <property type="component" value="Unassembled WGS sequence"/>
</dbReference>
<name>A0AAD6NH93_DREDA</name>
<keyword evidence="2" id="KW-0227">DNA damage</keyword>